<evidence type="ECO:0000313" key="2">
    <source>
        <dbReference type="Proteomes" id="UP000032180"/>
    </source>
</evidence>
<dbReference type="AlphaFoldDB" id="A0A0D9VDS3"/>
<reference evidence="1 2" key="1">
    <citation type="submission" date="2012-08" db="EMBL/GenBank/DDBJ databases">
        <title>Oryza genome evolution.</title>
        <authorList>
            <person name="Wing R.A."/>
        </authorList>
    </citation>
    <scope>NUCLEOTIDE SEQUENCE</scope>
</reference>
<reference evidence="1" key="3">
    <citation type="submission" date="2015-04" db="UniProtKB">
        <authorList>
            <consortium name="EnsemblPlants"/>
        </authorList>
    </citation>
    <scope>IDENTIFICATION</scope>
</reference>
<sequence length="308" mass="33601">MKSIWICLLQANQNGLVESYNTGQEGHSSSSKKRPVNSMGAAALRVRLQAILIPFFPCTLATGSSGANSVDLLMGRETHHEGHLNLFATSKSTRSRRLLQHGGQGGGPDGTHNPPCCRRRLQACLVMCLLLLHKPFLPCTLGTGFGGKALELLMMDREMHHGGHLDLLATSKSIRLVAANLGDIKYLEKTAKTFDHYDVLRDLVRAQYNNFLKKGGNTGFHCGKDKRQSQNLGQSRGNLLAGALFLLLCLLLRMPFLPCTLASGSVGKSLIMGRETHHDGHIDLSASSKSTRSRRILQFLSPKGPGKR</sequence>
<dbReference type="Gramene" id="LPERR02G07540.1">
    <property type="protein sequence ID" value="LPERR02G07540.1"/>
    <property type="gene ID" value="LPERR02G07540"/>
</dbReference>
<protein>
    <submittedName>
        <fullName evidence="1">Uncharacterized protein</fullName>
    </submittedName>
</protein>
<accession>A0A0D9VDS3</accession>
<evidence type="ECO:0000313" key="1">
    <source>
        <dbReference type="EnsemblPlants" id="LPERR02G07540.1"/>
    </source>
</evidence>
<dbReference type="Proteomes" id="UP000032180">
    <property type="component" value="Chromosome 2"/>
</dbReference>
<dbReference type="HOGENOM" id="CLU_904184_0_0_1"/>
<dbReference type="EnsemblPlants" id="LPERR02G07540.1">
    <property type="protein sequence ID" value="LPERR02G07540.1"/>
    <property type="gene ID" value="LPERR02G07540"/>
</dbReference>
<organism evidence="1 2">
    <name type="scientific">Leersia perrieri</name>
    <dbReference type="NCBI Taxonomy" id="77586"/>
    <lineage>
        <taxon>Eukaryota</taxon>
        <taxon>Viridiplantae</taxon>
        <taxon>Streptophyta</taxon>
        <taxon>Embryophyta</taxon>
        <taxon>Tracheophyta</taxon>
        <taxon>Spermatophyta</taxon>
        <taxon>Magnoliopsida</taxon>
        <taxon>Liliopsida</taxon>
        <taxon>Poales</taxon>
        <taxon>Poaceae</taxon>
        <taxon>BOP clade</taxon>
        <taxon>Oryzoideae</taxon>
        <taxon>Oryzeae</taxon>
        <taxon>Oryzinae</taxon>
        <taxon>Leersia</taxon>
    </lineage>
</organism>
<reference evidence="2" key="2">
    <citation type="submission" date="2013-12" db="EMBL/GenBank/DDBJ databases">
        <authorList>
            <person name="Yu Y."/>
            <person name="Lee S."/>
            <person name="de Baynast K."/>
            <person name="Wissotski M."/>
            <person name="Liu L."/>
            <person name="Talag J."/>
            <person name="Goicoechea J."/>
            <person name="Angelova A."/>
            <person name="Jetty R."/>
            <person name="Kudrna D."/>
            <person name="Golser W."/>
            <person name="Rivera L."/>
            <person name="Zhang J."/>
            <person name="Wing R."/>
        </authorList>
    </citation>
    <scope>NUCLEOTIDE SEQUENCE</scope>
</reference>
<keyword evidence="2" id="KW-1185">Reference proteome</keyword>
<proteinExistence type="predicted"/>
<name>A0A0D9VDS3_9ORYZ</name>